<gene>
    <name evidence="1" type="ORF">ACFQ2X_03630</name>
</gene>
<evidence type="ECO:0000313" key="1">
    <source>
        <dbReference type="EMBL" id="MFD1215677.1"/>
    </source>
</evidence>
<keyword evidence="2" id="KW-1185">Reference proteome</keyword>
<evidence type="ECO:0000313" key="2">
    <source>
        <dbReference type="Proteomes" id="UP001597264"/>
    </source>
</evidence>
<dbReference type="InterPro" id="IPR015003">
    <property type="entry name" value="DUF1853"/>
</dbReference>
<sequence length="304" mass="34714">MTDRRLSSAPLPKAIPDHWQNLLWSLVSPDISADTRLPWLPASRRKHLGDFFQQPRTRATLEPELVARLEQKRSHRLGIYFENLWAFAFHHHPDYRLLARNLPIRNAGKTLGELDFVVEYLPDNVTEHWELAVKFYLQVGDCWVGPGQRDRLDIKLARMADHQIPIARCAEAESTLAAQNVQLDRQWTLMPGRLFTPLDSTTPSEPGFWWADCTQFQRHFSASPLSLLHLPKQAWLASCDLAYPSRTLPVPLPIHQFNPETLRSSLDGRGPLYIAVTGDTGEVSRGFLVPDHWLQSATITLPPE</sequence>
<proteinExistence type="predicted"/>
<dbReference type="EMBL" id="JBHTLR010000004">
    <property type="protein sequence ID" value="MFD1215677.1"/>
    <property type="molecule type" value="Genomic_DNA"/>
</dbReference>
<reference evidence="2" key="1">
    <citation type="journal article" date="2019" name="Int. J. Syst. Evol. Microbiol.">
        <title>The Global Catalogue of Microorganisms (GCM) 10K type strain sequencing project: providing services to taxonomists for standard genome sequencing and annotation.</title>
        <authorList>
            <consortium name="The Broad Institute Genomics Platform"/>
            <consortium name="The Broad Institute Genome Sequencing Center for Infectious Disease"/>
            <person name="Wu L."/>
            <person name="Ma J."/>
        </authorList>
    </citation>
    <scope>NUCLEOTIDE SEQUENCE [LARGE SCALE GENOMIC DNA]</scope>
    <source>
        <strain evidence="2">CCUG 54356</strain>
    </source>
</reference>
<dbReference type="Proteomes" id="UP001597264">
    <property type="component" value="Unassembled WGS sequence"/>
</dbReference>
<dbReference type="RefSeq" id="WP_230437589.1">
    <property type="nucleotide sequence ID" value="NZ_CP087715.1"/>
</dbReference>
<comment type="caution">
    <text evidence="1">The sequence shown here is derived from an EMBL/GenBank/DDBJ whole genome shotgun (WGS) entry which is preliminary data.</text>
</comment>
<organism evidence="1 2">
    <name type="scientific">Microbulbifer celer</name>
    <dbReference type="NCBI Taxonomy" id="435905"/>
    <lineage>
        <taxon>Bacteria</taxon>
        <taxon>Pseudomonadati</taxon>
        <taxon>Pseudomonadota</taxon>
        <taxon>Gammaproteobacteria</taxon>
        <taxon>Cellvibrionales</taxon>
        <taxon>Microbulbiferaceae</taxon>
        <taxon>Microbulbifer</taxon>
    </lineage>
</organism>
<protein>
    <submittedName>
        <fullName evidence="1">DUF1853 family protein</fullName>
    </submittedName>
</protein>
<dbReference type="Pfam" id="PF08907">
    <property type="entry name" value="DUF1853"/>
    <property type="match status" value="1"/>
</dbReference>
<name>A0ABW3U4N0_9GAMM</name>
<accession>A0ABW3U4N0</accession>